<evidence type="ECO:0000313" key="2">
    <source>
        <dbReference type="EMBL" id="MBF4691487.1"/>
    </source>
</evidence>
<name>A0ABR9ZM17_9FIRM</name>
<gene>
    <name evidence="2" type="ORF">ISU02_00040</name>
</gene>
<dbReference type="PROSITE" id="PS51186">
    <property type="entry name" value="GNAT"/>
    <property type="match status" value="1"/>
</dbReference>
<evidence type="ECO:0000259" key="1">
    <source>
        <dbReference type="PROSITE" id="PS51186"/>
    </source>
</evidence>
<accession>A0ABR9ZM17</accession>
<dbReference type="Gene3D" id="3.40.630.30">
    <property type="match status" value="1"/>
</dbReference>
<dbReference type="InterPro" id="IPR000182">
    <property type="entry name" value="GNAT_dom"/>
</dbReference>
<dbReference type="InterPro" id="IPR016181">
    <property type="entry name" value="Acyl_CoA_acyltransferase"/>
</dbReference>
<keyword evidence="3" id="KW-1185">Reference proteome</keyword>
<comment type="caution">
    <text evidence="2">The sequence shown here is derived from an EMBL/GenBank/DDBJ whole genome shotgun (WGS) entry which is preliminary data.</text>
</comment>
<dbReference type="CDD" id="cd04301">
    <property type="entry name" value="NAT_SF"/>
    <property type="match status" value="1"/>
</dbReference>
<dbReference type="EMBL" id="JADKNH010000001">
    <property type="protein sequence ID" value="MBF4691487.1"/>
    <property type="molecule type" value="Genomic_DNA"/>
</dbReference>
<proteinExistence type="predicted"/>
<organism evidence="2 3">
    <name type="scientific">Fusibacter ferrireducens</name>
    <dbReference type="NCBI Taxonomy" id="2785058"/>
    <lineage>
        <taxon>Bacteria</taxon>
        <taxon>Bacillati</taxon>
        <taxon>Bacillota</taxon>
        <taxon>Clostridia</taxon>
        <taxon>Eubacteriales</taxon>
        <taxon>Eubacteriales Family XII. Incertae Sedis</taxon>
        <taxon>Fusibacter</taxon>
    </lineage>
</organism>
<feature type="domain" description="N-acetyltransferase" evidence="1">
    <location>
        <begin position="131"/>
        <end position="264"/>
    </location>
</feature>
<dbReference type="Proteomes" id="UP000614200">
    <property type="component" value="Unassembled WGS sequence"/>
</dbReference>
<evidence type="ECO:0000313" key="3">
    <source>
        <dbReference type="Proteomes" id="UP000614200"/>
    </source>
</evidence>
<sequence length="264" mass="30076">MIENNIISTMSKIEKLEIALTTFNSKRALSNIDKDLEILNVGKSSLMIDKNSPKSGYYNRVKGFCEEDIVNLENILNTYSKYEIEPCFEITPNNISENVSRTLSKEGFINVEQLVYMELKELEAIQSDSKIEIFKVTESNAEEFINIILLSNEGMDISQKVIENKKHYFYESNFHNYIAYSSGEVAGIGSMFISENVGYIANDYTFEKARGLGCQKVLLAHRINEAIKLGLESLYTDVVFGSISHSNMKKLGFTDVYMSSFWMK</sequence>
<dbReference type="SUPFAM" id="SSF55729">
    <property type="entry name" value="Acyl-CoA N-acyltransferases (Nat)"/>
    <property type="match status" value="1"/>
</dbReference>
<protein>
    <submittedName>
        <fullName evidence="2">GNAT family N-acetyltransferase</fullName>
    </submittedName>
</protein>
<reference evidence="2 3" key="1">
    <citation type="submission" date="2020-11" db="EMBL/GenBank/DDBJ databases">
        <title>Fusibacter basophilias sp. nov.</title>
        <authorList>
            <person name="Qiu D."/>
        </authorList>
    </citation>
    <scope>NUCLEOTIDE SEQUENCE [LARGE SCALE GENOMIC DNA]</scope>
    <source>
        <strain evidence="2 3">Q10-2</strain>
    </source>
</reference>
<dbReference type="RefSeq" id="WP_194699739.1">
    <property type="nucleotide sequence ID" value="NZ_JADKNH010000001.1"/>
</dbReference>